<feature type="compositionally biased region" description="Polar residues" evidence="1">
    <location>
        <begin position="1"/>
        <end position="10"/>
    </location>
</feature>
<reference evidence="2" key="1">
    <citation type="journal article" date="2013" name="J. Plant Res.">
        <title>Effect of fungi and light on seed germination of three Opuntia species from semiarid lands of central Mexico.</title>
        <authorList>
            <person name="Delgado-Sanchez P."/>
            <person name="Jimenez-Bremont J.F."/>
            <person name="Guerrero-Gonzalez Mde L."/>
            <person name="Flores J."/>
        </authorList>
    </citation>
    <scope>NUCLEOTIDE SEQUENCE</scope>
    <source>
        <tissue evidence="2">Cladode</tissue>
    </source>
</reference>
<reference evidence="2" key="2">
    <citation type="submission" date="2020-07" db="EMBL/GenBank/DDBJ databases">
        <authorList>
            <person name="Vera ALvarez R."/>
            <person name="Arias-Moreno D.M."/>
            <person name="Jimenez-Jacinto V."/>
            <person name="Jimenez-Bremont J.F."/>
            <person name="Swaminathan K."/>
            <person name="Moose S.P."/>
            <person name="Guerrero-Gonzalez M.L."/>
            <person name="Marino-Ramirez L."/>
            <person name="Landsman D."/>
            <person name="Rodriguez-Kessler M."/>
            <person name="Delgado-Sanchez P."/>
        </authorList>
    </citation>
    <scope>NUCLEOTIDE SEQUENCE</scope>
    <source>
        <tissue evidence="2">Cladode</tissue>
    </source>
</reference>
<evidence type="ECO:0000313" key="2">
    <source>
        <dbReference type="EMBL" id="MBA4670769.1"/>
    </source>
</evidence>
<accession>A0A7C9EZB1</accession>
<evidence type="ECO:0000256" key="1">
    <source>
        <dbReference type="SAM" id="MobiDB-lite"/>
    </source>
</evidence>
<feature type="region of interest" description="Disordered" evidence="1">
    <location>
        <begin position="91"/>
        <end position="122"/>
    </location>
</feature>
<protein>
    <submittedName>
        <fullName evidence="2">Uncharacterized protein</fullName>
    </submittedName>
</protein>
<dbReference type="AlphaFoldDB" id="A0A7C9EZB1"/>
<feature type="region of interest" description="Disordered" evidence="1">
    <location>
        <begin position="1"/>
        <end position="20"/>
    </location>
</feature>
<name>A0A7C9EZB1_OPUST</name>
<proteinExistence type="predicted"/>
<dbReference type="EMBL" id="GISG01248592">
    <property type="protein sequence ID" value="MBA4670769.1"/>
    <property type="molecule type" value="Transcribed_RNA"/>
</dbReference>
<sequence>MLVTGSSKSSPCLKGTSPLSTRVGTKELLTQMQQGLSVERYNTGIPNFIASSPAAMNIPSAMRQVTGGDFTANSGRRRMTSSSTVATMEANFEGGRGSSPAIPSETAENWKLGFRRNPPEVR</sequence>
<organism evidence="2">
    <name type="scientific">Opuntia streptacantha</name>
    <name type="common">Prickly pear cactus</name>
    <name type="synonym">Opuntia cardona</name>
    <dbReference type="NCBI Taxonomy" id="393608"/>
    <lineage>
        <taxon>Eukaryota</taxon>
        <taxon>Viridiplantae</taxon>
        <taxon>Streptophyta</taxon>
        <taxon>Embryophyta</taxon>
        <taxon>Tracheophyta</taxon>
        <taxon>Spermatophyta</taxon>
        <taxon>Magnoliopsida</taxon>
        <taxon>eudicotyledons</taxon>
        <taxon>Gunneridae</taxon>
        <taxon>Pentapetalae</taxon>
        <taxon>Caryophyllales</taxon>
        <taxon>Cactineae</taxon>
        <taxon>Cactaceae</taxon>
        <taxon>Opuntioideae</taxon>
        <taxon>Opuntia</taxon>
    </lineage>
</organism>
<dbReference type="EMBL" id="GISG01248589">
    <property type="protein sequence ID" value="MBA4670766.1"/>
    <property type="molecule type" value="Transcribed_RNA"/>
</dbReference>